<feature type="domain" description="Isochorismatase-like" evidence="1">
    <location>
        <begin position="14"/>
        <end position="161"/>
    </location>
</feature>
<accession>A0A6N8J541</accession>
<dbReference type="Pfam" id="PF00857">
    <property type="entry name" value="Isochorismatase"/>
    <property type="match status" value="1"/>
</dbReference>
<proteinExistence type="predicted"/>
<name>A0A6N8J541_9BACT</name>
<dbReference type="InterPro" id="IPR036380">
    <property type="entry name" value="Isochorismatase-like_sf"/>
</dbReference>
<evidence type="ECO:0000313" key="3">
    <source>
        <dbReference type="Proteomes" id="UP000468388"/>
    </source>
</evidence>
<gene>
    <name evidence="2" type="ORF">GO495_06885</name>
</gene>
<dbReference type="PANTHER" id="PTHR43559:SF3">
    <property type="entry name" value="HYDROLASE YCAC-RELATED"/>
    <property type="match status" value="1"/>
</dbReference>
<dbReference type="Proteomes" id="UP000468388">
    <property type="component" value="Unassembled WGS sequence"/>
</dbReference>
<dbReference type="RefSeq" id="WP_157298931.1">
    <property type="nucleotide sequence ID" value="NZ_BAAAZB010000005.1"/>
</dbReference>
<dbReference type="PANTHER" id="PTHR43559">
    <property type="entry name" value="HYDROLASE YCAC-RELATED"/>
    <property type="match status" value="1"/>
</dbReference>
<protein>
    <submittedName>
        <fullName evidence="2">Isochorismatase family protein</fullName>
    </submittedName>
</protein>
<sequence length="215" mass="23974">MDRHLSLSPGNHSLLLIDYQYLQLLTIRSHATAAVISHVIALSKASRIFGSPALLTTAFAEQQDLLGDIAQVFPEQVPLDRNTMNAMEDPSVAEWVERSGKKKVVMAGLWTEVCLQLSVLKALEAGYEVYVITDASGGASLEEHQKAIECMAEAGAKPLTTWSYINELQRNWDKEDTTGALTKLLEEYDPLGTGFRWGGQLRNYLFSRKLEDCYH</sequence>
<keyword evidence="3" id="KW-1185">Reference proteome</keyword>
<organism evidence="2 3">
    <name type="scientific">Chitinophaga oryziterrae</name>
    <dbReference type="NCBI Taxonomy" id="1031224"/>
    <lineage>
        <taxon>Bacteria</taxon>
        <taxon>Pseudomonadati</taxon>
        <taxon>Bacteroidota</taxon>
        <taxon>Chitinophagia</taxon>
        <taxon>Chitinophagales</taxon>
        <taxon>Chitinophagaceae</taxon>
        <taxon>Chitinophaga</taxon>
    </lineage>
</organism>
<dbReference type="OrthoDB" id="9789777at2"/>
<dbReference type="AlphaFoldDB" id="A0A6N8J541"/>
<dbReference type="EMBL" id="WRXO01000001">
    <property type="protein sequence ID" value="MVT40300.1"/>
    <property type="molecule type" value="Genomic_DNA"/>
</dbReference>
<reference evidence="2 3" key="1">
    <citation type="submission" date="2019-12" db="EMBL/GenBank/DDBJ databases">
        <title>The draft genomic sequence of strain Chitinophaga oryziterrae JCM 16595.</title>
        <authorList>
            <person name="Zhang X."/>
        </authorList>
    </citation>
    <scope>NUCLEOTIDE SEQUENCE [LARGE SCALE GENOMIC DNA]</scope>
    <source>
        <strain evidence="2 3">JCM 16595</strain>
    </source>
</reference>
<dbReference type="SUPFAM" id="SSF52499">
    <property type="entry name" value="Isochorismatase-like hydrolases"/>
    <property type="match status" value="1"/>
</dbReference>
<dbReference type="InterPro" id="IPR000868">
    <property type="entry name" value="Isochorismatase-like_dom"/>
</dbReference>
<comment type="caution">
    <text evidence="2">The sequence shown here is derived from an EMBL/GenBank/DDBJ whole genome shotgun (WGS) entry which is preliminary data.</text>
</comment>
<dbReference type="InterPro" id="IPR053152">
    <property type="entry name" value="Hydrolase_YcaC-like"/>
</dbReference>
<evidence type="ECO:0000313" key="2">
    <source>
        <dbReference type="EMBL" id="MVT40300.1"/>
    </source>
</evidence>
<evidence type="ECO:0000259" key="1">
    <source>
        <dbReference type="Pfam" id="PF00857"/>
    </source>
</evidence>
<dbReference type="Gene3D" id="3.40.50.850">
    <property type="entry name" value="Isochorismatase-like"/>
    <property type="match status" value="1"/>
</dbReference>